<evidence type="ECO:0000313" key="7">
    <source>
        <dbReference type="EMBL" id="GAA5060378.1"/>
    </source>
</evidence>
<proteinExistence type="inferred from homology"/>
<sequence>MIVKPTGPEIDLAAPGKNIRSTYPTYLGNYSKLSGTSMATPHVSGAAAQLMATGLSHEETSQQLIDTAEDIGLAATESGAGLLDVAAALNL</sequence>
<dbReference type="InterPro" id="IPR051048">
    <property type="entry name" value="Peptidase_S8/S53_subtilisin"/>
</dbReference>
<dbReference type="InterPro" id="IPR023828">
    <property type="entry name" value="Peptidase_S8_Ser-AS"/>
</dbReference>
<dbReference type="PANTHER" id="PTHR43399:SF4">
    <property type="entry name" value="CELL WALL-ASSOCIATED PROTEASE"/>
    <property type="match status" value="1"/>
</dbReference>
<dbReference type="EMBL" id="BAABKX010000018">
    <property type="protein sequence ID" value="GAA5060378.1"/>
    <property type="molecule type" value="Genomic_DNA"/>
</dbReference>
<evidence type="ECO:0000256" key="1">
    <source>
        <dbReference type="ARBA" id="ARBA00011073"/>
    </source>
</evidence>
<dbReference type="InterPro" id="IPR036852">
    <property type="entry name" value="Peptidase_S8/S53_dom_sf"/>
</dbReference>
<dbReference type="PROSITE" id="PS51892">
    <property type="entry name" value="SUBTILASE"/>
    <property type="match status" value="1"/>
</dbReference>
<comment type="caution">
    <text evidence="5">Lacks conserved residue(s) required for the propagation of feature annotation.</text>
</comment>
<dbReference type="GO" id="GO:0004252">
    <property type="term" value="F:serine-type endopeptidase activity"/>
    <property type="evidence" value="ECO:0007669"/>
    <property type="project" value="InterPro"/>
</dbReference>
<keyword evidence="3" id="KW-0378">Hydrolase</keyword>
<comment type="caution">
    <text evidence="7">The sequence shown here is derived from an EMBL/GenBank/DDBJ whole genome shotgun (WGS) entry which is preliminary data.</text>
</comment>
<evidence type="ECO:0000256" key="5">
    <source>
        <dbReference type="PROSITE-ProRule" id="PRU01240"/>
    </source>
</evidence>
<dbReference type="RefSeq" id="WP_345412614.1">
    <property type="nucleotide sequence ID" value="NZ_BAABKX010000018.1"/>
</dbReference>
<dbReference type="SUPFAM" id="SSF52743">
    <property type="entry name" value="Subtilisin-like"/>
    <property type="match status" value="1"/>
</dbReference>
<keyword evidence="8" id="KW-1185">Reference proteome</keyword>
<protein>
    <recommendedName>
        <fullName evidence="6">Peptidase S8/S53 domain-containing protein</fullName>
    </recommendedName>
</protein>
<dbReference type="InterPro" id="IPR000209">
    <property type="entry name" value="Peptidase_S8/S53_dom"/>
</dbReference>
<dbReference type="PROSITE" id="PS00138">
    <property type="entry name" value="SUBTILASE_SER"/>
    <property type="match status" value="1"/>
</dbReference>
<dbReference type="Gene3D" id="3.40.50.200">
    <property type="entry name" value="Peptidase S8/S53 domain"/>
    <property type="match status" value="1"/>
</dbReference>
<evidence type="ECO:0000313" key="8">
    <source>
        <dbReference type="Proteomes" id="UP001501729"/>
    </source>
</evidence>
<comment type="similarity">
    <text evidence="1 5">Belongs to the peptidase S8 family.</text>
</comment>
<accession>A0AAV3UNL4</accession>
<dbReference type="Pfam" id="PF00082">
    <property type="entry name" value="Peptidase_S8"/>
    <property type="match status" value="1"/>
</dbReference>
<dbReference type="GO" id="GO:0006508">
    <property type="term" value="P:proteolysis"/>
    <property type="evidence" value="ECO:0007669"/>
    <property type="project" value="UniProtKB-KW"/>
</dbReference>
<dbReference type="PANTHER" id="PTHR43399">
    <property type="entry name" value="SUBTILISIN-RELATED"/>
    <property type="match status" value="1"/>
</dbReference>
<reference evidence="7 8" key="1">
    <citation type="journal article" date="2019" name="Int. J. Syst. Evol. Microbiol.">
        <title>The Global Catalogue of Microorganisms (GCM) 10K type strain sequencing project: providing services to taxonomists for standard genome sequencing and annotation.</title>
        <authorList>
            <consortium name="The Broad Institute Genomics Platform"/>
            <consortium name="The Broad Institute Genome Sequencing Center for Infectious Disease"/>
            <person name="Wu L."/>
            <person name="Ma J."/>
        </authorList>
    </citation>
    <scope>NUCLEOTIDE SEQUENCE [LARGE SCALE GENOMIC DNA]</scope>
    <source>
        <strain evidence="7 8">JCM 17504</strain>
    </source>
</reference>
<dbReference type="AlphaFoldDB" id="A0AAV3UNL4"/>
<organism evidence="7 8">
    <name type="scientific">Haladaptatus pallidirubidus</name>
    <dbReference type="NCBI Taxonomy" id="1008152"/>
    <lineage>
        <taxon>Archaea</taxon>
        <taxon>Methanobacteriati</taxon>
        <taxon>Methanobacteriota</taxon>
        <taxon>Stenosarchaea group</taxon>
        <taxon>Halobacteria</taxon>
        <taxon>Halobacteriales</taxon>
        <taxon>Haladaptataceae</taxon>
        <taxon>Haladaptatus</taxon>
    </lineage>
</organism>
<dbReference type="Proteomes" id="UP001501729">
    <property type="component" value="Unassembled WGS sequence"/>
</dbReference>
<keyword evidence="2" id="KW-0645">Protease</keyword>
<evidence type="ECO:0000256" key="2">
    <source>
        <dbReference type="ARBA" id="ARBA00022670"/>
    </source>
</evidence>
<name>A0AAV3UNL4_9EURY</name>
<gene>
    <name evidence="7" type="ORF">GCM10025751_45450</name>
</gene>
<evidence type="ECO:0000256" key="4">
    <source>
        <dbReference type="ARBA" id="ARBA00022825"/>
    </source>
</evidence>
<evidence type="ECO:0000259" key="6">
    <source>
        <dbReference type="Pfam" id="PF00082"/>
    </source>
</evidence>
<evidence type="ECO:0000256" key="3">
    <source>
        <dbReference type="ARBA" id="ARBA00022801"/>
    </source>
</evidence>
<keyword evidence="4" id="KW-0720">Serine protease</keyword>
<feature type="domain" description="Peptidase S8/S53" evidence="6">
    <location>
        <begin position="7"/>
        <end position="75"/>
    </location>
</feature>